<accession>A0A928UXF0</accession>
<evidence type="ECO:0000313" key="2">
    <source>
        <dbReference type="Proteomes" id="UP000616201"/>
    </source>
</evidence>
<comment type="caution">
    <text evidence="1">The sequence shown here is derived from an EMBL/GenBank/DDBJ whole genome shotgun (WGS) entry which is preliminary data.</text>
</comment>
<protein>
    <submittedName>
        <fullName evidence="1">Uncharacterized protein</fullName>
    </submittedName>
</protein>
<dbReference type="Proteomes" id="UP000616201">
    <property type="component" value="Unassembled WGS sequence"/>
</dbReference>
<proteinExistence type="predicted"/>
<dbReference type="AlphaFoldDB" id="A0A928UXF0"/>
<dbReference type="RefSeq" id="WP_196934877.1">
    <property type="nucleotide sequence ID" value="NZ_MU158698.1"/>
</dbReference>
<gene>
    <name evidence="1" type="ORF">C4F49_02480</name>
</gene>
<organism evidence="1 2">
    <name type="scientific">Sphingobacterium hungaricum</name>
    <dbReference type="NCBI Taxonomy" id="2082723"/>
    <lineage>
        <taxon>Bacteria</taxon>
        <taxon>Pseudomonadati</taxon>
        <taxon>Bacteroidota</taxon>
        <taxon>Sphingobacteriia</taxon>
        <taxon>Sphingobacteriales</taxon>
        <taxon>Sphingobacteriaceae</taxon>
        <taxon>Sphingobacterium</taxon>
    </lineage>
</organism>
<keyword evidence="2" id="KW-1185">Reference proteome</keyword>
<name>A0A928UXF0_9SPHI</name>
<dbReference type="EMBL" id="PRDK01000001">
    <property type="protein sequence ID" value="MBE8712547.1"/>
    <property type="molecule type" value="Genomic_DNA"/>
</dbReference>
<sequence length="138" mass="16281">MKNKYEIEVINYGSDFHHHSVISTLTGLSFEEADKVVKDVRRKGWSGQTYIKVFQNLGFNTNPRFIKFDPATPYPCILRCRNQVKGYWYLFYYNDGIVYDGYGKSFALDDNIQISKRGGAYFLKRYRMKVTSMLQVWI</sequence>
<reference evidence="1" key="1">
    <citation type="submission" date="2018-02" db="EMBL/GenBank/DDBJ databases">
        <authorList>
            <person name="Vasarhelyi B.M."/>
            <person name="Deshmukh S."/>
            <person name="Balint B."/>
            <person name="Kukolya J."/>
        </authorList>
    </citation>
    <scope>NUCLEOTIDE SEQUENCE</scope>
    <source>
        <strain evidence="1">KB22</strain>
    </source>
</reference>
<evidence type="ECO:0000313" key="1">
    <source>
        <dbReference type="EMBL" id="MBE8712547.1"/>
    </source>
</evidence>